<organism evidence="3 4">
    <name type="scientific">Gilvirhabdus luticola</name>
    <dbReference type="NCBI Taxonomy" id="3079858"/>
    <lineage>
        <taxon>Bacteria</taxon>
        <taxon>Pseudomonadati</taxon>
        <taxon>Bacteroidota</taxon>
        <taxon>Flavobacteriia</taxon>
        <taxon>Flavobacteriales</taxon>
        <taxon>Flavobacteriaceae</taxon>
        <taxon>Gilvirhabdus</taxon>
    </lineage>
</organism>
<keyword evidence="4" id="KW-1185">Reference proteome</keyword>
<proteinExistence type="predicted"/>
<feature type="signal peptide" evidence="1">
    <location>
        <begin position="1"/>
        <end position="21"/>
    </location>
</feature>
<feature type="domain" description="BIG2" evidence="2">
    <location>
        <begin position="254"/>
        <end position="284"/>
    </location>
</feature>
<gene>
    <name evidence="3" type="ORF">RXV94_05770</name>
</gene>
<sequence>MKNIKFIYLKIICLQALLFTALVSCERDLSDEVVFATFSKVGEIFTDSPIGMGSDFYFPYQGSKPTAWSVDDEVSYKGTSSMRFDVPNANDPEGNYAGAIFRVDGAGRDLTEFDVLTFWAKASQGVTIGQFGFGTDFLEDKFVAVIPDVDLSTSWTKYIIPIPDPSKLFEERGMFSYSTGTRNTNGYGYTFWIDELQFEKLGTVGQPLPIIMLGEDVTMNSFIGTTIDDLQRSACIFNLPSGEDQLVATYPSYFSFESTNPSVASVSEDGLVTVLNSGTAVITASLAGVQAVGSLTIESSGSFEAAPEPPSRDAANVISIFSDAYDNVPVDYYNGFFAPFQTTQGGAPPLDFNGDMIINYTELNFVGIGTFFDVSPVNITSMTHLHIDIKVNEPIDGGDYINIQLINDVGGNETSGTIPFGASSFVQDQWVGLDIPIADFGMGDLTRIGLLFFISDATISNIFVDNIYYYR</sequence>
<name>A0ABU3U5S0_9FLAO</name>
<dbReference type="SUPFAM" id="SSF49373">
    <property type="entry name" value="Invasin/intimin cell-adhesion fragments"/>
    <property type="match status" value="1"/>
</dbReference>
<evidence type="ECO:0000256" key="1">
    <source>
        <dbReference type="SAM" id="SignalP"/>
    </source>
</evidence>
<dbReference type="Gene3D" id="2.60.40.1080">
    <property type="match status" value="1"/>
</dbReference>
<dbReference type="InterPro" id="IPR008979">
    <property type="entry name" value="Galactose-bd-like_sf"/>
</dbReference>
<feature type="chain" id="PRO_5045371879" evidence="1">
    <location>
        <begin position="22"/>
        <end position="471"/>
    </location>
</feature>
<dbReference type="SUPFAM" id="SSF49785">
    <property type="entry name" value="Galactose-binding domain-like"/>
    <property type="match status" value="1"/>
</dbReference>
<evidence type="ECO:0000313" key="3">
    <source>
        <dbReference type="EMBL" id="MDU8885659.1"/>
    </source>
</evidence>
<evidence type="ECO:0000313" key="4">
    <source>
        <dbReference type="Proteomes" id="UP001268651"/>
    </source>
</evidence>
<dbReference type="Pfam" id="PF02368">
    <property type="entry name" value="Big_2"/>
    <property type="match status" value="1"/>
</dbReference>
<dbReference type="InterPro" id="IPR008964">
    <property type="entry name" value="Invasin/intimin_cell_adhesion"/>
</dbReference>
<dbReference type="Proteomes" id="UP001268651">
    <property type="component" value="Unassembled WGS sequence"/>
</dbReference>
<protein>
    <submittedName>
        <fullName evidence="3">Ig-like domain-containing protein</fullName>
    </submittedName>
</protein>
<comment type="caution">
    <text evidence="3">The sequence shown here is derived from an EMBL/GenBank/DDBJ whole genome shotgun (WGS) entry which is preliminary data.</text>
</comment>
<keyword evidence="1" id="KW-0732">Signal</keyword>
<dbReference type="InterPro" id="IPR003343">
    <property type="entry name" value="Big_2"/>
</dbReference>
<accession>A0ABU3U5S0</accession>
<dbReference type="RefSeq" id="WP_316661557.1">
    <property type="nucleotide sequence ID" value="NZ_JAWHTF010000002.1"/>
</dbReference>
<evidence type="ECO:0000259" key="2">
    <source>
        <dbReference type="Pfam" id="PF02368"/>
    </source>
</evidence>
<reference evidence="3 4" key="1">
    <citation type="submission" date="2023-10" db="EMBL/GenBank/DDBJ databases">
        <title>Marimonas sp. nov. isolated from tidal mud flat.</title>
        <authorList>
            <person name="Jaincy N.J."/>
            <person name="Srinivasan S."/>
            <person name="Lee S.-S."/>
        </authorList>
    </citation>
    <scope>NUCLEOTIDE SEQUENCE [LARGE SCALE GENOMIC DNA]</scope>
    <source>
        <strain evidence="3 4">MJ-SS3</strain>
    </source>
</reference>
<dbReference type="EMBL" id="JAWHTF010000002">
    <property type="protein sequence ID" value="MDU8885659.1"/>
    <property type="molecule type" value="Genomic_DNA"/>
</dbReference>
<dbReference type="Gene3D" id="2.60.120.430">
    <property type="entry name" value="Galactose-binding lectin"/>
    <property type="match status" value="2"/>
</dbReference>
<dbReference type="PROSITE" id="PS51257">
    <property type="entry name" value="PROKAR_LIPOPROTEIN"/>
    <property type="match status" value="1"/>
</dbReference>